<dbReference type="AlphaFoldDB" id="A0A0N5C4Z2"/>
<evidence type="ECO:0000259" key="2">
    <source>
        <dbReference type="PROSITE" id="PS51704"/>
    </source>
</evidence>
<keyword evidence="1" id="KW-1133">Transmembrane helix</keyword>
<dbReference type="GO" id="GO:0008889">
    <property type="term" value="F:glycerophosphodiester phosphodiesterase activity"/>
    <property type="evidence" value="ECO:0007669"/>
    <property type="project" value="TreeGrafter"/>
</dbReference>
<dbReference type="GO" id="GO:0006580">
    <property type="term" value="P:ethanolamine metabolic process"/>
    <property type="evidence" value="ECO:0007669"/>
    <property type="project" value="TreeGrafter"/>
</dbReference>
<organism evidence="3 4">
    <name type="scientific">Strongyloides papillosus</name>
    <name type="common">Intestinal threadworm</name>
    <dbReference type="NCBI Taxonomy" id="174720"/>
    <lineage>
        <taxon>Eukaryota</taxon>
        <taxon>Metazoa</taxon>
        <taxon>Ecdysozoa</taxon>
        <taxon>Nematoda</taxon>
        <taxon>Chromadorea</taxon>
        <taxon>Rhabditida</taxon>
        <taxon>Tylenchina</taxon>
        <taxon>Panagrolaimomorpha</taxon>
        <taxon>Strongyloidoidea</taxon>
        <taxon>Strongyloididae</taxon>
        <taxon>Strongyloides</taxon>
    </lineage>
</organism>
<reference evidence="4" key="1">
    <citation type="submission" date="2017-02" db="UniProtKB">
        <authorList>
            <consortium name="WormBaseParasite"/>
        </authorList>
    </citation>
    <scope>IDENTIFICATION</scope>
</reference>
<evidence type="ECO:0000313" key="4">
    <source>
        <dbReference type="WBParaSite" id="SPAL_0001301900.1"/>
    </source>
</evidence>
<feature type="domain" description="GP-PDE" evidence="2">
    <location>
        <begin position="112"/>
        <end position="371"/>
    </location>
</feature>
<dbReference type="STRING" id="174720.A0A0N5C4Z2"/>
<dbReference type="PANTHER" id="PTHR46320:SF1">
    <property type="entry name" value="GLYCEROPHOSPHODIESTER PHOSPHODIESTERASE 1"/>
    <property type="match status" value="1"/>
</dbReference>
<sequence>MGDYYITYRPSNEFRSEKRIKPNCMYFTKQILDSFIYAILFVFIIFCIYLFCNFPLGDSLILIATILISYVIFKFNLLKYLSLLPIALVICYVIFKRDQALKDDVDVFFKDLKIVGHRGSNEKAPENTIAAFLEAYDVGADGIEFDVTLSNDKIPVIIHDDTLDRTCNATGRVENFNVSYLKTLDCGIVKINDSEKHNIHRIPLLDEVVKLSKKRNMKMIFDIKDYSDDMIDQLSSIFEKENIYQLGMVSSFFPQVIYKLKRKNPRIITGYTWGAGDFSTTKHYGNFTFLDRTLDYINVIGAHSFLGKFLGANILLTKGDDITPYYVKQQKFLGLRIGSWTINFPKTIKWMIDDLNIFVVSDYPSMYKKEDDSFFNHT</sequence>
<evidence type="ECO:0000256" key="1">
    <source>
        <dbReference type="SAM" id="Phobius"/>
    </source>
</evidence>
<proteinExistence type="predicted"/>
<dbReference type="InterPro" id="IPR030395">
    <property type="entry name" value="GP_PDE_dom"/>
</dbReference>
<dbReference type="Gene3D" id="3.20.20.190">
    <property type="entry name" value="Phosphatidylinositol (PI) phosphodiesterase"/>
    <property type="match status" value="1"/>
</dbReference>
<keyword evidence="3" id="KW-1185">Reference proteome</keyword>
<keyword evidence="1" id="KW-0472">Membrane</keyword>
<dbReference type="SUPFAM" id="SSF51695">
    <property type="entry name" value="PLC-like phosphodiesterases"/>
    <property type="match status" value="1"/>
</dbReference>
<evidence type="ECO:0000313" key="3">
    <source>
        <dbReference type="Proteomes" id="UP000046392"/>
    </source>
</evidence>
<keyword evidence="1" id="KW-0812">Transmembrane</keyword>
<dbReference type="PROSITE" id="PS51704">
    <property type="entry name" value="GP_PDE"/>
    <property type="match status" value="1"/>
</dbReference>
<dbReference type="PANTHER" id="PTHR46320">
    <property type="entry name" value="GLYCEROPHOSPHODIESTER PHOSPHODIESTERASE 1"/>
    <property type="match status" value="1"/>
</dbReference>
<name>A0A0N5C4Z2_STREA</name>
<feature type="transmembrane region" description="Helical" evidence="1">
    <location>
        <begin position="35"/>
        <end position="56"/>
    </location>
</feature>
<protein>
    <submittedName>
        <fullName evidence="4">GP-PDE domain-containing protein</fullName>
    </submittedName>
</protein>
<accession>A0A0N5C4Z2</accession>
<dbReference type="InterPro" id="IPR017946">
    <property type="entry name" value="PLC-like_Pdiesterase_TIM-brl"/>
</dbReference>
<dbReference type="GO" id="GO:0005886">
    <property type="term" value="C:plasma membrane"/>
    <property type="evidence" value="ECO:0007669"/>
    <property type="project" value="TreeGrafter"/>
</dbReference>
<dbReference type="Proteomes" id="UP000046392">
    <property type="component" value="Unplaced"/>
</dbReference>
<dbReference type="WBParaSite" id="SPAL_0001301900.1">
    <property type="protein sequence ID" value="SPAL_0001301900.1"/>
    <property type="gene ID" value="SPAL_0001301900"/>
</dbReference>
<dbReference type="GO" id="GO:0070291">
    <property type="term" value="P:N-acylethanolamine metabolic process"/>
    <property type="evidence" value="ECO:0007669"/>
    <property type="project" value="TreeGrafter"/>
</dbReference>
<dbReference type="GO" id="GO:0006644">
    <property type="term" value="P:phospholipid metabolic process"/>
    <property type="evidence" value="ECO:0007669"/>
    <property type="project" value="TreeGrafter"/>
</dbReference>
<dbReference type="Pfam" id="PF03009">
    <property type="entry name" value="GDPD"/>
    <property type="match status" value="1"/>
</dbReference>
<feature type="transmembrane region" description="Helical" evidence="1">
    <location>
        <begin position="77"/>
        <end position="95"/>
    </location>
</feature>